<comment type="caution">
    <text evidence="1">The sequence shown here is derived from an EMBL/GenBank/DDBJ whole genome shotgun (WGS) entry which is preliminary data.</text>
</comment>
<sequence length="300" mass="32826">MAAPSLDDKLVVAISSRALFDFEEENRVFEGGDAAGYMRLQFDRLNQPAAPGIAFSLVRKLLAFNEAQMQRVEVVVLSRNDPVSGMRVFRSAEHAGIPLQRGVFTQGRSPFGYLRPLKATLFLSANADDVKAALQAGFPAARVLTESVLASANYPNEVRIAFDGDAVLFSDEAEQVFQAQGLEAFQQHELSKAAQPLPGGPFKPLLAALQRLQQAGNQKMRIRTALVTARSAPAHERAIRTLMDWKIQVDEAMFLGGLPKGEFLREFEPDFFFDDQTRHVAHAAQHVPSGHVSAGIANVA</sequence>
<dbReference type="EMBL" id="JABBFX010000005">
    <property type="protein sequence ID" value="NML48458.1"/>
    <property type="molecule type" value="Genomic_DNA"/>
</dbReference>
<dbReference type="GO" id="GO:0005737">
    <property type="term" value="C:cytoplasm"/>
    <property type="evidence" value="ECO:0007669"/>
    <property type="project" value="InterPro"/>
</dbReference>
<evidence type="ECO:0000313" key="1">
    <source>
        <dbReference type="EMBL" id="NML48458.1"/>
    </source>
</evidence>
<dbReference type="PANTHER" id="PTHR31367:SF5">
    <property type="entry name" value="CYTOSOLIC 5'-NUCLEOTIDASE 1A"/>
    <property type="match status" value="1"/>
</dbReference>
<evidence type="ECO:0000313" key="2">
    <source>
        <dbReference type="Proteomes" id="UP000541185"/>
    </source>
</evidence>
<gene>
    <name evidence="1" type="ORF">HHL11_32230</name>
</gene>
<reference evidence="1 2" key="1">
    <citation type="submission" date="2020-04" db="EMBL/GenBank/DDBJ databases">
        <title>Ramlibacter sp. G-1-2-2 isolated from soil.</title>
        <authorList>
            <person name="Dahal R.H."/>
        </authorList>
    </citation>
    <scope>NUCLEOTIDE SEQUENCE [LARGE SCALE GENOMIC DNA]</scope>
    <source>
        <strain evidence="1 2">G-1-2-2</strain>
    </source>
</reference>
<dbReference type="Pfam" id="PF06189">
    <property type="entry name" value="5-nucleotidase"/>
    <property type="match status" value="1"/>
</dbReference>
<keyword evidence="2" id="KW-1185">Reference proteome</keyword>
<dbReference type="GO" id="GO:0000287">
    <property type="term" value="F:magnesium ion binding"/>
    <property type="evidence" value="ECO:0007669"/>
    <property type="project" value="InterPro"/>
</dbReference>
<proteinExistence type="predicted"/>
<dbReference type="GO" id="GO:0008253">
    <property type="term" value="F:5'-nucleotidase activity"/>
    <property type="evidence" value="ECO:0007669"/>
    <property type="project" value="InterPro"/>
</dbReference>
<name>A0A848HL63_9BURK</name>
<dbReference type="AlphaFoldDB" id="A0A848HL63"/>
<dbReference type="InterPro" id="IPR010394">
    <property type="entry name" value="5-nucleotidase"/>
</dbReference>
<accession>A0A848HL63</accession>
<dbReference type="PANTHER" id="PTHR31367">
    <property type="entry name" value="CYTOSOLIC 5'-NUCLEOTIDASE 1 FAMILY MEMBER"/>
    <property type="match status" value="1"/>
</dbReference>
<organism evidence="1 2">
    <name type="scientific">Ramlibacter agri</name>
    <dbReference type="NCBI Taxonomy" id="2728837"/>
    <lineage>
        <taxon>Bacteria</taxon>
        <taxon>Pseudomonadati</taxon>
        <taxon>Pseudomonadota</taxon>
        <taxon>Betaproteobacteria</taxon>
        <taxon>Burkholderiales</taxon>
        <taxon>Comamonadaceae</taxon>
        <taxon>Ramlibacter</taxon>
    </lineage>
</organism>
<dbReference type="Proteomes" id="UP000541185">
    <property type="component" value="Unassembled WGS sequence"/>
</dbReference>
<dbReference type="GO" id="GO:0009117">
    <property type="term" value="P:nucleotide metabolic process"/>
    <property type="evidence" value="ECO:0007669"/>
    <property type="project" value="InterPro"/>
</dbReference>
<dbReference type="RefSeq" id="WP_169422797.1">
    <property type="nucleotide sequence ID" value="NZ_JABBFX010000005.1"/>
</dbReference>
<protein>
    <submittedName>
        <fullName evidence="1">5'-nucleotidase</fullName>
    </submittedName>
</protein>
<dbReference type="GO" id="GO:0000166">
    <property type="term" value="F:nucleotide binding"/>
    <property type="evidence" value="ECO:0007669"/>
    <property type="project" value="InterPro"/>
</dbReference>